<evidence type="ECO:0008006" key="4">
    <source>
        <dbReference type="Google" id="ProtNLM"/>
    </source>
</evidence>
<dbReference type="PRINTS" id="PR00347">
    <property type="entry name" value="THAUMATIN"/>
</dbReference>
<dbReference type="SUPFAM" id="SSF49870">
    <property type="entry name" value="Osmotin, thaumatin-like protein"/>
    <property type="match status" value="1"/>
</dbReference>
<dbReference type="PANTHER" id="PTHR31048">
    <property type="entry name" value="OS03G0233200 PROTEIN"/>
    <property type="match status" value="1"/>
</dbReference>
<name>A0AAU9RH31_THLAR</name>
<gene>
    <name evidence="2" type="ORF">TAV2_LOCUS4924</name>
</gene>
<dbReference type="InterPro" id="IPR017949">
    <property type="entry name" value="Thaumatin_CS"/>
</dbReference>
<dbReference type="InterPro" id="IPR001938">
    <property type="entry name" value="Thaumatin"/>
</dbReference>
<evidence type="ECO:0000313" key="3">
    <source>
        <dbReference type="Proteomes" id="UP000836841"/>
    </source>
</evidence>
<dbReference type="AlphaFoldDB" id="A0AAU9RH31"/>
<protein>
    <recommendedName>
        <fullName evidence="4">Thaumatin-like protein</fullName>
    </recommendedName>
</protein>
<dbReference type="SMART" id="SM00205">
    <property type="entry name" value="THN"/>
    <property type="match status" value="1"/>
</dbReference>
<dbReference type="InterPro" id="IPR037176">
    <property type="entry name" value="Osmotin/thaumatin-like_sf"/>
</dbReference>
<feature type="region of interest" description="Disordered" evidence="1">
    <location>
        <begin position="1"/>
        <end position="20"/>
    </location>
</feature>
<dbReference type="PROSITE" id="PS51367">
    <property type="entry name" value="THAUMATIN_2"/>
    <property type="match status" value="1"/>
</dbReference>
<keyword evidence="3" id="KW-1185">Reference proteome</keyword>
<dbReference type="Proteomes" id="UP000836841">
    <property type="component" value="Unassembled WGS sequence"/>
</dbReference>
<evidence type="ECO:0000313" key="2">
    <source>
        <dbReference type="EMBL" id="CAH2042955.1"/>
    </source>
</evidence>
<proteinExistence type="predicted"/>
<sequence length="209" mass="22963">MTLNRINRKRESGGKGPLASRPRLRLHFQLFLKPSRRNEAQIFYDSQTPRWIAFSYQPGFLVYSLSLPYQVESTRFKIVNKCRHTIWPGILTGANRTMLRPTGFALRSGKSRTLSVPKSWSGRVWARTLCSDDSSGKFSCATGDCVSGKVECAGAGATPPTTLVEFTLSGDQGMDFYDVSLVDGYNVPVLVVARGGVKGGCAATGAWWT</sequence>
<comment type="caution">
    <text evidence="2">The sequence shown here is derived from an EMBL/GenBank/DDBJ whole genome shotgun (WGS) entry which is preliminary data.</text>
</comment>
<accession>A0AAU9RH31</accession>
<dbReference type="EMBL" id="CAJVSB020000236">
    <property type="protein sequence ID" value="CAH2042955.1"/>
    <property type="molecule type" value="Genomic_DNA"/>
</dbReference>
<dbReference type="Pfam" id="PF00314">
    <property type="entry name" value="Thaumatin"/>
    <property type="match status" value="1"/>
</dbReference>
<dbReference type="Gene3D" id="2.60.110.10">
    <property type="entry name" value="Thaumatin"/>
    <property type="match status" value="1"/>
</dbReference>
<evidence type="ECO:0000256" key="1">
    <source>
        <dbReference type="SAM" id="MobiDB-lite"/>
    </source>
</evidence>
<organism evidence="2 3">
    <name type="scientific">Thlaspi arvense</name>
    <name type="common">Field penny-cress</name>
    <dbReference type="NCBI Taxonomy" id="13288"/>
    <lineage>
        <taxon>Eukaryota</taxon>
        <taxon>Viridiplantae</taxon>
        <taxon>Streptophyta</taxon>
        <taxon>Embryophyta</taxon>
        <taxon>Tracheophyta</taxon>
        <taxon>Spermatophyta</taxon>
        <taxon>Magnoliopsida</taxon>
        <taxon>eudicotyledons</taxon>
        <taxon>Gunneridae</taxon>
        <taxon>Pentapetalae</taxon>
        <taxon>rosids</taxon>
        <taxon>malvids</taxon>
        <taxon>Brassicales</taxon>
        <taxon>Brassicaceae</taxon>
        <taxon>Thlaspideae</taxon>
        <taxon>Thlaspi</taxon>
    </lineage>
</organism>
<reference evidence="2 3" key="1">
    <citation type="submission" date="2022-03" db="EMBL/GenBank/DDBJ databases">
        <authorList>
            <person name="Nunn A."/>
            <person name="Chopra R."/>
            <person name="Nunn A."/>
            <person name="Contreras Garrido A."/>
        </authorList>
    </citation>
    <scope>NUCLEOTIDE SEQUENCE [LARGE SCALE GENOMIC DNA]</scope>
</reference>
<dbReference type="PROSITE" id="PS00316">
    <property type="entry name" value="THAUMATIN_1"/>
    <property type="match status" value="1"/>
</dbReference>